<dbReference type="InterPro" id="IPR003594">
    <property type="entry name" value="HATPase_dom"/>
</dbReference>
<dbReference type="PRINTS" id="PR00344">
    <property type="entry name" value="BCTRLSENSOR"/>
</dbReference>
<evidence type="ECO:0000256" key="3">
    <source>
        <dbReference type="ARBA" id="ARBA00022679"/>
    </source>
</evidence>
<evidence type="ECO:0000313" key="8">
    <source>
        <dbReference type="EMBL" id="RWR23051.1"/>
    </source>
</evidence>
<gene>
    <name evidence="8" type="ORF">D2T30_05350</name>
</gene>
<dbReference type="Pfam" id="PF02518">
    <property type="entry name" value="HATPase_c"/>
    <property type="match status" value="1"/>
</dbReference>
<dbReference type="InterPro" id="IPR050980">
    <property type="entry name" value="2C_sensor_his_kinase"/>
</dbReference>
<proteinExistence type="predicted"/>
<dbReference type="Gene3D" id="3.30.565.10">
    <property type="entry name" value="Histidine kinase-like ATPase, C-terminal domain"/>
    <property type="match status" value="1"/>
</dbReference>
<accession>A0A443JRB4</accession>
<dbReference type="GO" id="GO:0005524">
    <property type="term" value="F:ATP binding"/>
    <property type="evidence" value="ECO:0007669"/>
    <property type="project" value="UniProtKB-KW"/>
</dbReference>
<dbReference type="Proteomes" id="UP000284476">
    <property type="component" value="Unassembled WGS sequence"/>
</dbReference>
<keyword evidence="6" id="KW-0067">ATP-binding</keyword>
<feature type="domain" description="Histidine kinase" evidence="7">
    <location>
        <begin position="1"/>
        <end position="101"/>
    </location>
</feature>
<evidence type="ECO:0000256" key="5">
    <source>
        <dbReference type="ARBA" id="ARBA00022777"/>
    </source>
</evidence>
<evidence type="ECO:0000313" key="9">
    <source>
        <dbReference type="Proteomes" id="UP000284476"/>
    </source>
</evidence>
<dbReference type="EC" id="2.7.13.3" evidence="2"/>
<dbReference type="RefSeq" id="WP_128208035.1">
    <property type="nucleotide sequence ID" value="NZ_JBHRSO010000013.1"/>
</dbReference>
<evidence type="ECO:0000256" key="2">
    <source>
        <dbReference type="ARBA" id="ARBA00012438"/>
    </source>
</evidence>
<keyword evidence="4" id="KW-0547">Nucleotide-binding</keyword>
<dbReference type="EMBL" id="SAUZ01000004">
    <property type="protein sequence ID" value="RWR23051.1"/>
    <property type="molecule type" value="Genomic_DNA"/>
</dbReference>
<dbReference type="GO" id="GO:0005886">
    <property type="term" value="C:plasma membrane"/>
    <property type="evidence" value="ECO:0007669"/>
    <property type="project" value="TreeGrafter"/>
</dbReference>
<organism evidence="8 9">
    <name type="scientific">Paenirhodobacter populi</name>
    <dbReference type="NCBI Taxonomy" id="2306993"/>
    <lineage>
        <taxon>Bacteria</taxon>
        <taxon>Pseudomonadati</taxon>
        <taxon>Pseudomonadota</taxon>
        <taxon>Alphaproteobacteria</taxon>
        <taxon>Rhodobacterales</taxon>
        <taxon>Rhodobacter group</taxon>
        <taxon>Paenirhodobacter</taxon>
    </lineage>
</organism>
<evidence type="ECO:0000256" key="6">
    <source>
        <dbReference type="ARBA" id="ARBA00022840"/>
    </source>
</evidence>
<keyword evidence="3" id="KW-0808">Transferase</keyword>
<dbReference type="AlphaFoldDB" id="A0A443JRB4"/>
<dbReference type="SUPFAM" id="SSF55874">
    <property type="entry name" value="ATPase domain of HSP90 chaperone/DNA topoisomerase II/histidine kinase"/>
    <property type="match status" value="1"/>
</dbReference>
<dbReference type="SMART" id="SM00387">
    <property type="entry name" value="HATPase_c"/>
    <property type="match status" value="1"/>
</dbReference>
<keyword evidence="5 8" id="KW-0418">Kinase</keyword>
<dbReference type="InterPro" id="IPR004358">
    <property type="entry name" value="Sig_transdc_His_kin-like_C"/>
</dbReference>
<reference evidence="8 9" key="1">
    <citation type="submission" date="2019-01" db="EMBL/GenBank/DDBJ databases">
        <title>Sinorhodobacter populi sp. nov. isolated from the symptomatic bark tissue of Populus euramericana canker.</title>
        <authorList>
            <person name="Xu G."/>
        </authorList>
    </citation>
    <scope>NUCLEOTIDE SEQUENCE [LARGE SCALE GENOMIC DNA]</scope>
    <source>
        <strain evidence="8 9">SK2B-1</strain>
    </source>
</reference>
<comment type="catalytic activity">
    <reaction evidence="1">
        <text>ATP + protein L-histidine = ADP + protein N-phospho-L-histidine.</text>
        <dbReference type="EC" id="2.7.13.3"/>
    </reaction>
</comment>
<evidence type="ECO:0000256" key="1">
    <source>
        <dbReference type="ARBA" id="ARBA00000085"/>
    </source>
</evidence>
<dbReference type="InterPro" id="IPR005467">
    <property type="entry name" value="His_kinase_dom"/>
</dbReference>
<comment type="caution">
    <text evidence="8">The sequence shown here is derived from an EMBL/GenBank/DDBJ whole genome shotgun (WGS) entry which is preliminary data.</text>
</comment>
<dbReference type="GO" id="GO:0000155">
    <property type="term" value="F:phosphorelay sensor kinase activity"/>
    <property type="evidence" value="ECO:0007669"/>
    <property type="project" value="TreeGrafter"/>
</dbReference>
<dbReference type="PANTHER" id="PTHR44936:SF10">
    <property type="entry name" value="SENSOR PROTEIN RSTB"/>
    <property type="match status" value="1"/>
</dbReference>
<dbReference type="PANTHER" id="PTHR44936">
    <property type="entry name" value="SENSOR PROTEIN CREC"/>
    <property type="match status" value="1"/>
</dbReference>
<protein>
    <recommendedName>
        <fullName evidence="2">histidine kinase</fullName>
        <ecNumber evidence="2">2.7.13.3</ecNumber>
    </recommendedName>
</protein>
<evidence type="ECO:0000256" key="4">
    <source>
        <dbReference type="ARBA" id="ARBA00022741"/>
    </source>
</evidence>
<dbReference type="InterPro" id="IPR036890">
    <property type="entry name" value="HATPase_C_sf"/>
</dbReference>
<sequence>MRAGTGHLLRNAAKHGADTVTLRVADASEGCTLIVHDNGSGVSPGNATRVFDPFFTTRRQTGGTGMGLTVVRGILKAHHADVALVESAEGAMFRLAFASGRGRHKWGHVQVVSS</sequence>
<name>A0A443JRB4_9RHOB</name>
<dbReference type="PROSITE" id="PS50109">
    <property type="entry name" value="HIS_KIN"/>
    <property type="match status" value="1"/>
</dbReference>
<reference evidence="8 9" key="2">
    <citation type="submission" date="2019-01" db="EMBL/GenBank/DDBJ databases">
        <authorList>
            <person name="Li Y."/>
        </authorList>
    </citation>
    <scope>NUCLEOTIDE SEQUENCE [LARGE SCALE GENOMIC DNA]</scope>
    <source>
        <strain evidence="8 9">SK2B-1</strain>
    </source>
</reference>
<evidence type="ECO:0000259" key="7">
    <source>
        <dbReference type="PROSITE" id="PS50109"/>
    </source>
</evidence>